<keyword evidence="4" id="KW-1185">Reference proteome</keyword>
<evidence type="ECO:0000313" key="3">
    <source>
        <dbReference type="EMBL" id="ROR25312.1"/>
    </source>
</evidence>
<comment type="caution">
    <text evidence="3">The sequence shown here is derived from an EMBL/GenBank/DDBJ whole genome shotgun (WGS) entry which is preliminary data.</text>
</comment>
<evidence type="ECO:0000259" key="2">
    <source>
        <dbReference type="Pfam" id="PF09084"/>
    </source>
</evidence>
<dbReference type="Proteomes" id="UP000273083">
    <property type="component" value="Unassembled WGS sequence"/>
</dbReference>
<evidence type="ECO:0000313" key="4">
    <source>
        <dbReference type="Proteomes" id="UP000273083"/>
    </source>
</evidence>
<proteinExistence type="predicted"/>
<dbReference type="Gene3D" id="3.40.190.10">
    <property type="entry name" value="Periplasmic binding protein-like II"/>
    <property type="match status" value="2"/>
</dbReference>
<gene>
    <name evidence="3" type="ORF">EDD66_11174</name>
</gene>
<name>A0A3N1XJS8_9FIRM</name>
<sequence>MKKVLSLALVLTMTASMLIGCGGKKEEAETAPVKEETTNTDTANDAAAEEITLNVAYMPNYASLCTVVAGMKKGYFEEQGIKVNLVEFADGPTIISAMESGSIDVGYIGPGAHKLAIQGKADIFAISHYGNADEVIGNTDKGVSKIEDLAGKTIAMASGTTSETILDLTLKQAGLTRDDVKVMDMDASAIVTAMLSGSVDAAATWSPNTFAIKKELGDKAVMLSNNKTFIDIFPSIASWISNPGYAEKNPDILLRFTKALYKAMDYRTENPEEVAGWVAEQTALDKNAVLDQIYDGDWTTAAQVISSIEDGTMEEYYKAQQQNFIDSGAVTEEVAVSDYVSFQNMLDAAK</sequence>
<dbReference type="EMBL" id="RJVG01000011">
    <property type="protein sequence ID" value="ROR25312.1"/>
    <property type="molecule type" value="Genomic_DNA"/>
</dbReference>
<dbReference type="PROSITE" id="PS51257">
    <property type="entry name" value="PROKAR_LIPOPROTEIN"/>
    <property type="match status" value="1"/>
</dbReference>
<dbReference type="AlphaFoldDB" id="A0A3N1XJS8"/>
<dbReference type="RefSeq" id="WP_123610451.1">
    <property type="nucleotide sequence ID" value="NZ_RJVG01000011.1"/>
</dbReference>
<dbReference type="Pfam" id="PF09084">
    <property type="entry name" value="NMT1"/>
    <property type="match status" value="1"/>
</dbReference>
<protein>
    <submittedName>
        <fullName evidence="3">NitT/TauT family transport system substrate-binding protein</fullName>
    </submittedName>
</protein>
<dbReference type="SUPFAM" id="SSF53850">
    <property type="entry name" value="Periplasmic binding protein-like II"/>
    <property type="match status" value="1"/>
</dbReference>
<dbReference type="InterPro" id="IPR015168">
    <property type="entry name" value="SsuA/THI5"/>
</dbReference>
<keyword evidence="1" id="KW-0732">Signal</keyword>
<feature type="signal peptide" evidence="1">
    <location>
        <begin position="1"/>
        <end position="20"/>
    </location>
</feature>
<feature type="chain" id="PRO_5038465558" evidence="1">
    <location>
        <begin position="21"/>
        <end position="350"/>
    </location>
</feature>
<organism evidence="3 4">
    <name type="scientific">Mobilisporobacter senegalensis</name>
    <dbReference type="NCBI Taxonomy" id="1329262"/>
    <lineage>
        <taxon>Bacteria</taxon>
        <taxon>Bacillati</taxon>
        <taxon>Bacillota</taxon>
        <taxon>Clostridia</taxon>
        <taxon>Lachnospirales</taxon>
        <taxon>Lachnospiraceae</taxon>
        <taxon>Mobilisporobacter</taxon>
    </lineage>
</organism>
<evidence type="ECO:0000256" key="1">
    <source>
        <dbReference type="SAM" id="SignalP"/>
    </source>
</evidence>
<feature type="domain" description="SsuA/THI5-like" evidence="2">
    <location>
        <begin position="67"/>
        <end position="273"/>
    </location>
</feature>
<reference evidence="3 4" key="1">
    <citation type="submission" date="2018-11" db="EMBL/GenBank/DDBJ databases">
        <title>Genomic Encyclopedia of Type Strains, Phase IV (KMG-IV): sequencing the most valuable type-strain genomes for metagenomic binning, comparative biology and taxonomic classification.</title>
        <authorList>
            <person name="Goeker M."/>
        </authorList>
    </citation>
    <scope>NUCLEOTIDE SEQUENCE [LARGE SCALE GENOMIC DNA]</scope>
    <source>
        <strain evidence="3 4">DSM 26537</strain>
    </source>
</reference>
<accession>A0A3N1XJS8</accession>
<dbReference type="OrthoDB" id="9815602at2"/>
<dbReference type="PANTHER" id="PTHR30024">
    <property type="entry name" value="ALIPHATIC SULFONATES-BINDING PROTEIN-RELATED"/>
    <property type="match status" value="1"/>
</dbReference>